<organism evidence="1">
    <name type="scientific">Solanum chacoense</name>
    <name type="common">Chaco potato</name>
    <dbReference type="NCBI Taxonomy" id="4108"/>
    <lineage>
        <taxon>Eukaryota</taxon>
        <taxon>Viridiplantae</taxon>
        <taxon>Streptophyta</taxon>
        <taxon>Embryophyta</taxon>
        <taxon>Tracheophyta</taxon>
        <taxon>Spermatophyta</taxon>
        <taxon>Magnoliopsida</taxon>
        <taxon>eudicotyledons</taxon>
        <taxon>Gunneridae</taxon>
        <taxon>Pentapetalae</taxon>
        <taxon>asterids</taxon>
        <taxon>lamiids</taxon>
        <taxon>Solanales</taxon>
        <taxon>Solanaceae</taxon>
        <taxon>Solanoideae</taxon>
        <taxon>Solaneae</taxon>
        <taxon>Solanum</taxon>
    </lineage>
</organism>
<name>A0A0V0GEZ9_SOLCH</name>
<feature type="non-terminal residue" evidence="1">
    <location>
        <position position="1"/>
    </location>
</feature>
<protein>
    <submittedName>
        <fullName evidence="1">Putative ovule protein</fullName>
    </submittedName>
</protein>
<accession>A0A0V0GEZ9</accession>
<evidence type="ECO:0000313" key="1">
    <source>
        <dbReference type="EMBL" id="JAP06817.1"/>
    </source>
</evidence>
<sequence length="67" mass="7129">GGGGEYTRLPKGGGGAPYLGGYVHKFSGGCSVILSSDLCLLSYNLSCSNSPKMVSHQCRILQKMHYF</sequence>
<proteinExistence type="predicted"/>
<dbReference type="AlphaFoldDB" id="A0A0V0GEZ9"/>
<dbReference type="EMBL" id="GEDG01040215">
    <property type="protein sequence ID" value="JAP06817.1"/>
    <property type="molecule type" value="Transcribed_RNA"/>
</dbReference>
<reference evidence="1" key="1">
    <citation type="submission" date="2015-12" db="EMBL/GenBank/DDBJ databases">
        <title>Gene expression during late stages of embryo sac development: a critical building block for successful pollen-pistil interactions.</title>
        <authorList>
            <person name="Liu Y."/>
            <person name="Joly V."/>
            <person name="Sabar M."/>
            <person name="Matton D.P."/>
        </authorList>
    </citation>
    <scope>NUCLEOTIDE SEQUENCE</scope>
</reference>